<reference evidence="5 6" key="1">
    <citation type="submission" date="2016-10" db="EMBL/GenBank/DDBJ databases">
        <authorList>
            <person name="de Groot N.N."/>
        </authorList>
    </citation>
    <scope>NUCLEOTIDE SEQUENCE [LARGE SCALE GENOMIC DNA]</scope>
    <source>
        <strain evidence="5 6">CGMCC 1.6133</strain>
    </source>
</reference>
<gene>
    <name evidence="5" type="ORF">SAMN04487954_103111</name>
</gene>
<name>A0A1G8R629_9GAMM</name>
<dbReference type="Proteomes" id="UP000198525">
    <property type="component" value="Unassembled WGS sequence"/>
</dbReference>
<evidence type="ECO:0000313" key="5">
    <source>
        <dbReference type="EMBL" id="SDJ12421.1"/>
    </source>
</evidence>
<keyword evidence="6" id="KW-1185">Reference proteome</keyword>
<sequence length="300" mass="32806">MNDGSQSSLGPGRGIVDFRPATVIAPPTGLRLLQFAPDPALRAHVQCLWYAQGCDASGADTQELLHPDGGMGLLFNFGGPVSRDDGVASWAAWIDGPKLRTARLRAGWDLDLLGVRFRPGSGALIVGEPLSELAGVEPIPGDALGHLALEALHERLWQAPDLASRIAMLERFLLQRLRHAEALPAVLPASLEWLRQRSLEGEGPASIAMLAKELPIGQRRLERLFRHYVGLSPKRYARLMRIARSRELIKRGGMDVSLTDTAHAAGYYDQAHFIHDFKTVTGLTPGGYREHAKRRYGHGA</sequence>
<dbReference type="GO" id="GO:0043565">
    <property type="term" value="F:sequence-specific DNA binding"/>
    <property type="evidence" value="ECO:0007669"/>
    <property type="project" value="InterPro"/>
</dbReference>
<dbReference type="InterPro" id="IPR046532">
    <property type="entry name" value="DUF6597"/>
</dbReference>
<keyword evidence="1" id="KW-0805">Transcription regulation</keyword>
<dbReference type="AlphaFoldDB" id="A0A1G8R629"/>
<evidence type="ECO:0000256" key="2">
    <source>
        <dbReference type="ARBA" id="ARBA00023125"/>
    </source>
</evidence>
<dbReference type="PANTHER" id="PTHR46796:SF13">
    <property type="entry name" value="HTH-TYPE TRANSCRIPTIONAL ACTIVATOR RHAS"/>
    <property type="match status" value="1"/>
</dbReference>
<evidence type="ECO:0000313" key="6">
    <source>
        <dbReference type="Proteomes" id="UP000198525"/>
    </source>
</evidence>
<dbReference type="GO" id="GO:0003700">
    <property type="term" value="F:DNA-binding transcription factor activity"/>
    <property type="evidence" value="ECO:0007669"/>
    <property type="project" value="InterPro"/>
</dbReference>
<keyword evidence="2 5" id="KW-0238">DNA-binding</keyword>
<dbReference type="InterPro" id="IPR050204">
    <property type="entry name" value="AraC_XylS_family_regulators"/>
</dbReference>
<keyword evidence="3" id="KW-0804">Transcription</keyword>
<proteinExistence type="predicted"/>
<protein>
    <submittedName>
        <fullName evidence="5">AraC-type DNA-binding protein</fullName>
    </submittedName>
</protein>
<organism evidence="5 6">
    <name type="scientific">Billgrantia gudaonensis</name>
    <dbReference type="NCBI Taxonomy" id="376427"/>
    <lineage>
        <taxon>Bacteria</taxon>
        <taxon>Pseudomonadati</taxon>
        <taxon>Pseudomonadota</taxon>
        <taxon>Gammaproteobacteria</taxon>
        <taxon>Oceanospirillales</taxon>
        <taxon>Halomonadaceae</taxon>
        <taxon>Billgrantia</taxon>
    </lineage>
</organism>
<dbReference type="Pfam" id="PF12833">
    <property type="entry name" value="HTH_18"/>
    <property type="match status" value="1"/>
</dbReference>
<dbReference type="EMBL" id="FNES01000003">
    <property type="protein sequence ID" value="SDJ12421.1"/>
    <property type="molecule type" value="Genomic_DNA"/>
</dbReference>
<dbReference type="Gene3D" id="1.10.10.60">
    <property type="entry name" value="Homeodomain-like"/>
    <property type="match status" value="1"/>
</dbReference>
<evidence type="ECO:0000256" key="1">
    <source>
        <dbReference type="ARBA" id="ARBA00023015"/>
    </source>
</evidence>
<dbReference type="InterPro" id="IPR009057">
    <property type="entry name" value="Homeodomain-like_sf"/>
</dbReference>
<dbReference type="STRING" id="376427.SAMN04487954_103111"/>
<feature type="domain" description="HTH araC/xylS-type" evidence="4">
    <location>
        <begin position="188"/>
        <end position="291"/>
    </location>
</feature>
<dbReference type="SUPFAM" id="SSF46689">
    <property type="entry name" value="Homeodomain-like"/>
    <property type="match status" value="1"/>
</dbReference>
<dbReference type="Pfam" id="PF20240">
    <property type="entry name" value="DUF6597"/>
    <property type="match status" value="1"/>
</dbReference>
<accession>A0A1G8R629</accession>
<evidence type="ECO:0000256" key="3">
    <source>
        <dbReference type="ARBA" id="ARBA00023163"/>
    </source>
</evidence>
<evidence type="ECO:0000259" key="4">
    <source>
        <dbReference type="PROSITE" id="PS01124"/>
    </source>
</evidence>
<dbReference type="SMART" id="SM00342">
    <property type="entry name" value="HTH_ARAC"/>
    <property type="match status" value="1"/>
</dbReference>
<dbReference type="InterPro" id="IPR018060">
    <property type="entry name" value="HTH_AraC"/>
</dbReference>
<dbReference type="PROSITE" id="PS00041">
    <property type="entry name" value="HTH_ARAC_FAMILY_1"/>
    <property type="match status" value="1"/>
</dbReference>
<dbReference type="PANTHER" id="PTHR46796">
    <property type="entry name" value="HTH-TYPE TRANSCRIPTIONAL ACTIVATOR RHAS-RELATED"/>
    <property type="match status" value="1"/>
</dbReference>
<dbReference type="PROSITE" id="PS01124">
    <property type="entry name" value="HTH_ARAC_FAMILY_2"/>
    <property type="match status" value="1"/>
</dbReference>
<dbReference type="InterPro" id="IPR018062">
    <property type="entry name" value="HTH_AraC-typ_CS"/>
</dbReference>